<dbReference type="GO" id="GO:0015288">
    <property type="term" value="F:porin activity"/>
    <property type="evidence" value="ECO:0007669"/>
    <property type="project" value="TreeGrafter"/>
</dbReference>
<dbReference type="AlphaFoldDB" id="A8F5E2"/>
<dbReference type="GO" id="GO:1990281">
    <property type="term" value="C:efflux pump complex"/>
    <property type="evidence" value="ECO:0007669"/>
    <property type="project" value="TreeGrafter"/>
</dbReference>
<evidence type="ECO:0000256" key="7">
    <source>
        <dbReference type="SAM" id="SignalP"/>
    </source>
</evidence>
<evidence type="ECO:0000256" key="1">
    <source>
        <dbReference type="ARBA" id="ARBA00004442"/>
    </source>
</evidence>
<dbReference type="SUPFAM" id="SSF56954">
    <property type="entry name" value="Outer membrane efflux proteins (OEP)"/>
    <property type="match status" value="1"/>
</dbReference>
<organism evidence="8 9">
    <name type="scientific">Pseudothermotoga lettingae (strain ATCC BAA-301 / DSM 14385 / NBRC 107922 / TMO)</name>
    <name type="common">Thermotoga lettingae</name>
    <dbReference type="NCBI Taxonomy" id="416591"/>
    <lineage>
        <taxon>Bacteria</taxon>
        <taxon>Thermotogati</taxon>
        <taxon>Thermotogota</taxon>
        <taxon>Thermotogae</taxon>
        <taxon>Thermotogales</taxon>
        <taxon>Thermotogaceae</taxon>
        <taxon>Pseudothermotoga</taxon>
    </lineage>
</organism>
<evidence type="ECO:0000256" key="4">
    <source>
        <dbReference type="ARBA" id="ARBA00023136"/>
    </source>
</evidence>
<evidence type="ECO:0000256" key="5">
    <source>
        <dbReference type="ARBA" id="ARBA00023237"/>
    </source>
</evidence>
<reference evidence="8 9" key="1">
    <citation type="submission" date="2007-08" db="EMBL/GenBank/DDBJ databases">
        <title>Complete sequence of Thermotoga lettingae TMO.</title>
        <authorList>
            <consortium name="US DOE Joint Genome Institute"/>
            <person name="Copeland A."/>
            <person name="Lucas S."/>
            <person name="Lapidus A."/>
            <person name="Barry K."/>
            <person name="Glavina del Rio T."/>
            <person name="Dalin E."/>
            <person name="Tice H."/>
            <person name="Pitluck S."/>
            <person name="Foster B."/>
            <person name="Bruce D."/>
            <person name="Schmutz J."/>
            <person name="Larimer F."/>
            <person name="Land M."/>
            <person name="Hauser L."/>
            <person name="Kyrpides N."/>
            <person name="Mikhailova N."/>
            <person name="Nelson K."/>
            <person name="Gogarten J.P."/>
            <person name="Noll K."/>
            <person name="Richardson P."/>
        </authorList>
    </citation>
    <scope>NUCLEOTIDE SEQUENCE [LARGE SCALE GENOMIC DNA]</scope>
    <source>
        <strain evidence="9">ATCC BAA-301 / DSM 14385 / NBRC 107922 / TMO</strain>
    </source>
</reference>
<dbReference type="GO" id="GO:0015562">
    <property type="term" value="F:efflux transmembrane transporter activity"/>
    <property type="evidence" value="ECO:0007669"/>
    <property type="project" value="InterPro"/>
</dbReference>
<keyword evidence="9" id="KW-1185">Reference proteome</keyword>
<keyword evidence="7" id="KW-0732">Signal</keyword>
<dbReference type="GO" id="GO:0009279">
    <property type="term" value="C:cell outer membrane"/>
    <property type="evidence" value="ECO:0007669"/>
    <property type="project" value="UniProtKB-SubCell"/>
</dbReference>
<keyword evidence="6" id="KW-0175">Coiled coil</keyword>
<feature type="signal peptide" evidence="7">
    <location>
        <begin position="1"/>
        <end position="17"/>
    </location>
</feature>
<dbReference type="STRING" id="416591.Tlet_0810"/>
<reference evidence="8 9" key="2">
    <citation type="journal article" date="2009" name="Proc. Natl. Acad. Sci. U.S.A.">
        <title>On the chimeric nature, thermophilic origin, and phylogenetic placement of the Thermotogales.</title>
        <authorList>
            <person name="Zhaxybayeva O."/>
            <person name="Swithers K.S."/>
            <person name="Lapierre P."/>
            <person name="Fournier G.P."/>
            <person name="Bickhart D.M."/>
            <person name="DeBoy R.T."/>
            <person name="Nelson K.E."/>
            <person name="Nesbo C.L."/>
            <person name="Doolittle W.F."/>
            <person name="Gogarten J.P."/>
            <person name="Noll K.M."/>
        </authorList>
    </citation>
    <scope>NUCLEOTIDE SEQUENCE [LARGE SCALE GENOMIC DNA]</scope>
    <source>
        <strain evidence="9">ATCC BAA-301 / DSM 14385 / NBRC 107922 / TMO</strain>
    </source>
</reference>
<dbReference type="Gene3D" id="1.20.1600.10">
    <property type="entry name" value="Outer membrane efflux proteins (OEP)"/>
    <property type="match status" value="1"/>
</dbReference>
<evidence type="ECO:0000256" key="3">
    <source>
        <dbReference type="ARBA" id="ARBA00022692"/>
    </source>
</evidence>
<keyword evidence="5" id="KW-0998">Cell outer membrane</keyword>
<evidence type="ECO:0000256" key="6">
    <source>
        <dbReference type="SAM" id="Coils"/>
    </source>
</evidence>
<evidence type="ECO:0000313" key="8">
    <source>
        <dbReference type="EMBL" id="ABV33376.1"/>
    </source>
</evidence>
<dbReference type="HOGENOM" id="CLU_629858_0_0_0"/>
<feature type="coiled-coil region" evidence="6">
    <location>
        <begin position="328"/>
        <end position="378"/>
    </location>
</feature>
<dbReference type="Proteomes" id="UP000002016">
    <property type="component" value="Chromosome"/>
</dbReference>
<dbReference type="KEGG" id="tle:Tlet_0810"/>
<feature type="chain" id="PRO_5002719165" evidence="7">
    <location>
        <begin position="18"/>
        <end position="435"/>
    </location>
</feature>
<sequence length="435" mass="50029" precursor="true">MKKLVLALLFVPLFTFASFTDLVEQQLENSSSYLSAILDYEEAEFNRSKNKNFFIPYVSVSNAGLETDISSTGDASSSFVAPFSITFENIAGFDVQISNAWYYYFSSNDWKEKGWSLTISRELFSNFDITELENEANFATASWNLLSAKNEVFLNLVEDIFNYHYYNQKMNITKQQIEILQDKFESLQKAYESGTASREDILEIQGNIYDMTQQLEEISQNLSSTLTEYSTDTLNTMIACLERITSNLPVMEEAEKFITSRLDLNAQILSVEIAKRQSERSYQQWIPNPELFFQVKQKDDDFAFSLGFSFGYDIIDRGEKDYNYKVINKKYELQKRVLDEKTDELKKALKNAYSSIKIAESSKKVAELDLQLKKMEYERLLKGSAFVAKTDLESARLDFEDAELELFKANYNLLIAKVNLLDILGFDLVQLAGGK</sequence>
<dbReference type="InterPro" id="IPR051906">
    <property type="entry name" value="TolC-like"/>
</dbReference>
<evidence type="ECO:0000313" key="9">
    <source>
        <dbReference type="Proteomes" id="UP000002016"/>
    </source>
</evidence>
<keyword evidence="3" id="KW-0812">Transmembrane</keyword>
<name>A8F5E2_PSELT</name>
<accession>A8F5E2</accession>
<proteinExistence type="predicted"/>
<gene>
    <name evidence="8" type="ordered locus">Tlet_0810</name>
</gene>
<evidence type="ECO:0000256" key="2">
    <source>
        <dbReference type="ARBA" id="ARBA00022452"/>
    </source>
</evidence>
<dbReference type="OrthoDB" id="48668at2"/>
<keyword evidence="2" id="KW-1134">Transmembrane beta strand</keyword>
<keyword evidence="4" id="KW-0472">Membrane</keyword>
<protein>
    <submittedName>
        <fullName evidence="8">Outer membrane protein-like protein</fullName>
    </submittedName>
</protein>
<comment type="subcellular location">
    <subcellularLocation>
        <location evidence="1">Cell outer membrane</location>
    </subcellularLocation>
</comment>
<dbReference type="EMBL" id="CP000812">
    <property type="protein sequence ID" value="ABV33376.1"/>
    <property type="molecule type" value="Genomic_DNA"/>
</dbReference>
<dbReference type="eggNOG" id="COG1538">
    <property type="taxonomic scope" value="Bacteria"/>
</dbReference>
<dbReference type="RefSeq" id="WP_012002857.1">
    <property type="nucleotide sequence ID" value="NC_009828.1"/>
</dbReference>
<dbReference type="PANTHER" id="PTHR30026">
    <property type="entry name" value="OUTER MEMBRANE PROTEIN TOLC"/>
    <property type="match status" value="1"/>
</dbReference>
<dbReference type="PANTHER" id="PTHR30026:SF20">
    <property type="entry name" value="OUTER MEMBRANE PROTEIN TOLC"/>
    <property type="match status" value="1"/>
</dbReference>